<feature type="transmembrane region" description="Helical" evidence="1">
    <location>
        <begin position="80"/>
        <end position="100"/>
    </location>
</feature>
<gene>
    <name evidence="2" type="ORF">GRI47_08110</name>
</gene>
<evidence type="ECO:0000313" key="2">
    <source>
        <dbReference type="EMBL" id="MXO53970.1"/>
    </source>
</evidence>
<dbReference type="RefSeq" id="WP_160660767.1">
    <property type="nucleotide sequence ID" value="NZ_BAABDV010000001.1"/>
</dbReference>
<keyword evidence="1" id="KW-1133">Transmembrane helix</keyword>
<comment type="caution">
    <text evidence="2">The sequence shown here is derived from an EMBL/GenBank/DDBJ whole genome shotgun (WGS) entry which is preliminary data.</text>
</comment>
<dbReference type="OrthoDB" id="1523552at2"/>
<dbReference type="AlphaFoldDB" id="A0A844Y5V7"/>
<sequence length="267" mass="28697">MSDLKANLPKYALWAALALLVWLAIAVFGPKIGLIGWKTGFGFMTVTAGPWLMGIVAIFALIALFVVWKGTPRGPVWKAGLALAIPVVLFMGLLSVRAAGEAAPPIHDVSTDVRNPPAFSAQTMQMREEWGANPIVDYGTPLGQLDLWKDRVDGDLAVQNHADVIAANYTELRPIPVGNATREQAMNAVVAAMGEIGLDDIRADNATGIVEGVAETFAYGFRDDVVARVTDSRIDLRSASRVGVSDLGYNAERVRELSEAIRKRLGS</sequence>
<feature type="transmembrane region" description="Helical" evidence="1">
    <location>
        <begin position="49"/>
        <end position="68"/>
    </location>
</feature>
<organism evidence="2 3">
    <name type="scientific">Qipengyuania pelagi</name>
    <dbReference type="NCBI Taxonomy" id="994320"/>
    <lineage>
        <taxon>Bacteria</taxon>
        <taxon>Pseudomonadati</taxon>
        <taxon>Pseudomonadota</taxon>
        <taxon>Alphaproteobacteria</taxon>
        <taxon>Sphingomonadales</taxon>
        <taxon>Erythrobacteraceae</taxon>
        <taxon>Qipengyuania</taxon>
    </lineage>
</organism>
<dbReference type="Pfam" id="PF07386">
    <property type="entry name" value="DUF1499"/>
    <property type="match status" value="1"/>
</dbReference>
<dbReference type="InterPro" id="IPR010865">
    <property type="entry name" value="DUF1499"/>
</dbReference>
<dbReference type="Proteomes" id="UP000430272">
    <property type="component" value="Unassembled WGS sequence"/>
</dbReference>
<keyword evidence="1" id="KW-0812">Transmembrane</keyword>
<evidence type="ECO:0000313" key="3">
    <source>
        <dbReference type="Proteomes" id="UP000430272"/>
    </source>
</evidence>
<protein>
    <submittedName>
        <fullName evidence="2">DUF1499 domain-containing protein</fullName>
    </submittedName>
</protein>
<dbReference type="EMBL" id="WTYD01000001">
    <property type="protein sequence ID" value="MXO53970.1"/>
    <property type="molecule type" value="Genomic_DNA"/>
</dbReference>
<name>A0A844Y5V7_9SPHN</name>
<proteinExistence type="predicted"/>
<reference evidence="2 3" key="1">
    <citation type="submission" date="2019-12" db="EMBL/GenBank/DDBJ databases">
        <title>Genomic-based taxomic classification of the family Erythrobacteraceae.</title>
        <authorList>
            <person name="Xu L."/>
        </authorList>
    </citation>
    <scope>NUCLEOTIDE SEQUENCE [LARGE SCALE GENOMIC DNA]</scope>
    <source>
        <strain evidence="2 3">JCM 17468</strain>
    </source>
</reference>
<evidence type="ECO:0000256" key="1">
    <source>
        <dbReference type="SAM" id="Phobius"/>
    </source>
</evidence>
<keyword evidence="1" id="KW-0472">Membrane</keyword>
<keyword evidence="3" id="KW-1185">Reference proteome</keyword>
<feature type="transmembrane region" description="Helical" evidence="1">
    <location>
        <begin position="12"/>
        <end position="29"/>
    </location>
</feature>
<accession>A0A844Y5V7</accession>